<evidence type="ECO:0000256" key="1">
    <source>
        <dbReference type="SAM" id="Phobius"/>
    </source>
</evidence>
<feature type="transmembrane region" description="Helical" evidence="1">
    <location>
        <begin position="60"/>
        <end position="78"/>
    </location>
</feature>
<feature type="transmembrane region" description="Helical" evidence="1">
    <location>
        <begin position="125"/>
        <end position="144"/>
    </location>
</feature>
<organism evidence="2 3">
    <name type="scientific">Halomonas aquatica</name>
    <dbReference type="NCBI Taxonomy" id="3151123"/>
    <lineage>
        <taxon>Bacteria</taxon>
        <taxon>Pseudomonadati</taxon>
        <taxon>Pseudomonadota</taxon>
        <taxon>Gammaproteobacteria</taxon>
        <taxon>Oceanospirillales</taxon>
        <taxon>Halomonadaceae</taxon>
        <taxon>Halomonas</taxon>
    </lineage>
</organism>
<evidence type="ECO:0008006" key="4">
    <source>
        <dbReference type="Google" id="ProtNLM"/>
    </source>
</evidence>
<keyword evidence="1" id="KW-1133">Transmembrane helix</keyword>
<dbReference type="RefSeq" id="WP_349761450.1">
    <property type="nucleotide sequence ID" value="NZ_JBEGCJ010000003.1"/>
</dbReference>
<gene>
    <name evidence="2" type="ORF">ABE960_06545</name>
</gene>
<reference evidence="2 3" key="1">
    <citation type="submission" date="2024-05" db="EMBL/GenBank/DDBJ databases">
        <title>Halomonas sp. SSM6 16S ribosomal RNA gene Genome sequencing and assembly.</title>
        <authorList>
            <person name="Yook S."/>
        </authorList>
    </citation>
    <scope>NUCLEOTIDE SEQUENCE [LARGE SCALE GENOMIC DNA]</scope>
    <source>
        <strain evidence="2 3">SSM6</strain>
    </source>
</reference>
<accession>A0ABV1NFI7</accession>
<feature type="transmembrane region" description="Helical" evidence="1">
    <location>
        <begin position="12"/>
        <end position="29"/>
    </location>
</feature>
<evidence type="ECO:0000313" key="3">
    <source>
        <dbReference type="Proteomes" id="UP001442468"/>
    </source>
</evidence>
<dbReference type="EMBL" id="JBEGCJ010000003">
    <property type="protein sequence ID" value="MEQ6917175.1"/>
    <property type="molecule type" value="Genomic_DNA"/>
</dbReference>
<keyword evidence="1" id="KW-0812">Transmembrane</keyword>
<sequence>MQTKYKIGLLRGNLLVAAVLLALLAMATTTLTEALLLWLSATWLATSALLMAFNHRRPVTVPWQLLPGLLLAALLWVAPERHVTWLWAWAVLLMLPQPRWILLLETLLALATWWPLRELLGLEQWTLSGLGLAALMLLGLSRALDLRTLRKSALSRARLVPGLTLWPGSRLPRDLALERSRSLREGVHAELLLLHAPRHQSWSLAQRLCHLTHSFEHCYRLDSRTLATVLISRDRHQANERRGMLWRSLGARGPARAIPLSGLASLDAERLALARQPAGLLVIEEPSHA</sequence>
<name>A0ABV1NFI7_9GAMM</name>
<keyword evidence="3" id="KW-1185">Reference proteome</keyword>
<evidence type="ECO:0000313" key="2">
    <source>
        <dbReference type="EMBL" id="MEQ6917175.1"/>
    </source>
</evidence>
<comment type="caution">
    <text evidence="2">The sequence shown here is derived from an EMBL/GenBank/DDBJ whole genome shotgun (WGS) entry which is preliminary data.</text>
</comment>
<keyword evidence="1" id="KW-0472">Membrane</keyword>
<dbReference type="Proteomes" id="UP001442468">
    <property type="component" value="Unassembled WGS sequence"/>
</dbReference>
<proteinExistence type="predicted"/>
<protein>
    <recommendedName>
        <fullName evidence="4">GGDEF domain-containing protein</fullName>
    </recommendedName>
</protein>